<evidence type="ECO:0000313" key="5">
    <source>
        <dbReference type="EMBL" id="QGU06313.1"/>
    </source>
</evidence>
<protein>
    <submittedName>
        <fullName evidence="5">UDP-Gal:alpha-D-GlcNAc-diphosphoundecaprenol beta-1,3-galactosyltransferase</fullName>
        <ecNumber evidence="5">2.4.1.303</ecNumber>
    </submittedName>
</protein>
<dbReference type="PANTHER" id="PTHR43685">
    <property type="entry name" value="GLYCOSYLTRANSFERASE"/>
    <property type="match status" value="1"/>
</dbReference>
<keyword evidence="3 5" id="KW-0808">Transferase</keyword>
<keyword evidence="2 5" id="KW-0328">Glycosyltransferase</keyword>
<dbReference type="PANTHER" id="PTHR43685:SF5">
    <property type="entry name" value="GLYCOSYLTRANSFERASE EPSE-RELATED"/>
    <property type="match status" value="1"/>
</dbReference>
<name>A0A6B8VQC0_9CORY</name>
<dbReference type="EMBL" id="CP046455">
    <property type="protein sequence ID" value="QGU06313.1"/>
    <property type="molecule type" value="Genomic_DNA"/>
</dbReference>
<reference evidence="5 6" key="1">
    <citation type="submission" date="2019-11" db="EMBL/GenBank/DDBJ databases">
        <title>Complete genome sequence of Corynebacterium kalinowskii 1959, a novel Corynebacterium species isolated from soil of a small paddock in Vilsendorf, Germany.</title>
        <authorList>
            <person name="Schaffert L."/>
            <person name="Ruwe M."/>
            <person name="Milse J."/>
            <person name="Hanuschka K."/>
            <person name="Ortseifen V."/>
            <person name="Droste J."/>
            <person name="Brandt D."/>
            <person name="Schlueter L."/>
            <person name="Kutter Y."/>
            <person name="Vinke S."/>
            <person name="Viehoefer P."/>
            <person name="Jacob L."/>
            <person name="Luebke N.-C."/>
            <person name="Schulte-Berndt E."/>
            <person name="Hain C."/>
            <person name="Linder M."/>
            <person name="Schmidt P."/>
            <person name="Wollenschlaeger L."/>
            <person name="Luttermann T."/>
            <person name="Thieme E."/>
            <person name="Hassa J."/>
            <person name="Haak M."/>
            <person name="Wittchen M."/>
            <person name="Mentz A."/>
            <person name="Persicke M."/>
            <person name="Busche T."/>
            <person name="Ruckert C."/>
        </authorList>
    </citation>
    <scope>NUCLEOTIDE SEQUENCE [LARGE SCALE GENOMIC DNA]</scope>
    <source>
        <strain evidence="5 6">2039</strain>
    </source>
</reference>
<dbReference type="EC" id="2.4.1.303" evidence="5"/>
<evidence type="ECO:0000259" key="4">
    <source>
        <dbReference type="Pfam" id="PF00535"/>
    </source>
</evidence>
<evidence type="ECO:0000256" key="3">
    <source>
        <dbReference type="ARBA" id="ARBA00022679"/>
    </source>
</evidence>
<feature type="domain" description="Glycosyltransferase 2-like" evidence="4">
    <location>
        <begin position="6"/>
        <end position="164"/>
    </location>
</feature>
<evidence type="ECO:0000313" key="6">
    <source>
        <dbReference type="Proteomes" id="UP000424462"/>
    </source>
</evidence>
<dbReference type="InterPro" id="IPR001173">
    <property type="entry name" value="Glyco_trans_2-like"/>
</dbReference>
<accession>A0A6B8VQC0</accession>
<proteinExistence type="inferred from homology"/>
<evidence type="ECO:0000256" key="1">
    <source>
        <dbReference type="ARBA" id="ARBA00006739"/>
    </source>
</evidence>
<dbReference type="Proteomes" id="UP000424462">
    <property type="component" value="Chromosome"/>
</dbReference>
<gene>
    <name evidence="5" type="primary">wbbD</name>
    <name evidence="5" type="ORF">COCCU_01770</name>
</gene>
<dbReference type="SUPFAM" id="SSF53448">
    <property type="entry name" value="Nucleotide-diphospho-sugar transferases"/>
    <property type="match status" value="1"/>
</dbReference>
<dbReference type="GO" id="GO:0016757">
    <property type="term" value="F:glycosyltransferase activity"/>
    <property type="evidence" value="ECO:0007669"/>
    <property type="project" value="UniProtKB-KW"/>
</dbReference>
<organism evidence="5 6">
    <name type="scientific">Corynebacterium occultum</name>
    <dbReference type="NCBI Taxonomy" id="2675219"/>
    <lineage>
        <taxon>Bacteria</taxon>
        <taxon>Bacillati</taxon>
        <taxon>Actinomycetota</taxon>
        <taxon>Actinomycetes</taxon>
        <taxon>Mycobacteriales</taxon>
        <taxon>Corynebacteriaceae</taxon>
        <taxon>Corynebacterium</taxon>
    </lineage>
</organism>
<dbReference type="InterPro" id="IPR029044">
    <property type="entry name" value="Nucleotide-diphossugar_trans"/>
</dbReference>
<dbReference type="InterPro" id="IPR050834">
    <property type="entry name" value="Glycosyltransf_2"/>
</dbReference>
<sequence length="271" mass="30462">MPSLTALITVYHRIDPGELAESLDSLNAQTRPADEVVIVEDGPLGDGLRRVIDDYLAATPGARVVRLARNQGSGPASAAGLDTIHTELLARQDADDISRPERFEKQLAYFEAHPEVDVLGTAATEFRDHLDNVVGVRTLPGSHQEITKYLRINNPISHPTMMVRTAAVKEAGGYRAVHHMEDYDLMARLLRDGRIFHNLPESLLHFRTSAAQFERRTDAGMFAAERQMQRNLVSYGLISRPRSWLNLVIRSTYRAIPKAFLQRVYGKLFHR</sequence>
<dbReference type="Pfam" id="PF00535">
    <property type="entry name" value="Glycos_transf_2"/>
    <property type="match status" value="1"/>
</dbReference>
<dbReference type="RefSeq" id="WP_156229889.1">
    <property type="nucleotide sequence ID" value="NZ_CP046455.1"/>
</dbReference>
<comment type="similarity">
    <text evidence="1">Belongs to the glycosyltransferase 2 family.</text>
</comment>
<keyword evidence="6" id="KW-1185">Reference proteome</keyword>
<dbReference type="Gene3D" id="3.90.550.10">
    <property type="entry name" value="Spore Coat Polysaccharide Biosynthesis Protein SpsA, Chain A"/>
    <property type="match status" value="1"/>
</dbReference>
<evidence type="ECO:0000256" key="2">
    <source>
        <dbReference type="ARBA" id="ARBA00022676"/>
    </source>
</evidence>
<dbReference type="AlphaFoldDB" id="A0A6B8VQC0"/>
<dbReference type="KEGG" id="cok:COCCU_01770"/>